<protein>
    <submittedName>
        <fullName evidence="1">Uncharacterized protein</fullName>
    </submittedName>
</protein>
<accession>A0ABW7YTF5</accession>
<dbReference type="EMBL" id="JBITGY010000002">
    <property type="protein sequence ID" value="MFI6497779.1"/>
    <property type="molecule type" value="Genomic_DNA"/>
</dbReference>
<name>A0ABW7YTF5_9ACTN</name>
<dbReference type="RefSeq" id="WP_397080858.1">
    <property type="nucleotide sequence ID" value="NZ_JBITGY010000002.1"/>
</dbReference>
<proteinExistence type="predicted"/>
<gene>
    <name evidence="1" type="ORF">ACIBG2_10355</name>
</gene>
<evidence type="ECO:0000313" key="1">
    <source>
        <dbReference type="EMBL" id="MFI6497779.1"/>
    </source>
</evidence>
<dbReference type="Proteomes" id="UP001612741">
    <property type="component" value="Unassembled WGS sequence"/>
</dbReference>
<reference evidence="1 2" key="1">
    <citation type="submission" date="2024-10" db="EMBL/GenBank/DDBJ databases">
        <title>The Natural Products Discovery Center: Release of the First 8490 Sequenced Strains for Exploring Actinobacteria Biosynthetic Diversity.</title>
        <authorList>
            <person name="Kalkreuter E."/>
            <person name="Kautsar S.A."/>
            <person name="Yang D."/>
            <person name="Bader C.D."/>
            <person name="Teijaro C.N."/>
            <person name="Fluegel L."/>
            <person name="Davis C.M."/>
            <person name="Simpson J.R."/>
            <person name="Lauterbach L."/>
            <person name="Steele A.D."/>
            <person name="Gui C."/>
            <person name="Meng S."/>
            <person name="Li G."/>
            <person name="Viehrig K."/>
            <person name="Ye F."/>
            <person name="Su P."/>
            <person name="Kiefer A.F."/>
            <person name="Nichols A."/>
            <person name="Cepeda A.J."/>
            <person name="Yan W."/>
            <person name="Fan B."/>
            <person name="Jiang Y."/>
            <person name="Adhikari A."/>
            <person name="Zheng C.-J."/>
            <person name="Schuster L."/>
            <person name="Cowan T.M."/>
            <person name="Smanski M.J."/>
            <person name="Chevrette M.G."/>
            <person name="De Carvalho L.P.S."/>
            <person name="Shen B."/>
        </authorList>
    </citation>
    <scope>NUCLEOTIDE SEQUENCE [LARGE SCALE GENOMIC DNA]</scope>
    <source>
        <strain evidence="1 2">NPDC050545</strain>
    </source>
</reference>
<organism evidence="1 2">
    <name type="scientific">Nonomuraea typhae</name>
    <dbReference type="NCBI Taxonomy" id="2603600"/>
    <lineage>
        <taxon>Bacteria</taxon>
        <taxon>Bacillati</taxon>
        <taxon>Actinomycetota</taxon>
        <taxon>Actinomycetes</taxon>
        <taxon>Streptosporangiales</taxon>
        <taxon>Streptosporangiaceae</taxon>
        <taxon>Nonomuraea</taxon>
    </lineage>
</organism>
<sequence>MTRLEHTTVNLGVLSRRTGLTVLDHLEREVTIPVLEGIQAQGDLIVIPLPLVAAAVSPANRTHWRMVPAKGLELLRSAAGGNAHTLVADRGTCEYLPSPDDNLGLALGMFHSSAPVYLLHPEHGAAGFTPGDYVVRRQREYDHRRRTWSGGAHRLVAD</sequence>
<keyword evidence="2" id="KW-1185">Reference proteome</keyword>
<comment type="caution">
    <text evidence="1">The sequence shown here is derived from an EMBL/GenBank/DDBJ whole genome shotgun (WGS) entry which is preliminary data.</text>
</comment>
<evidence type="ECO:0000313" key="2">
    <source>
        <dbReference type="Proteomes" id="UP001612741"/>
    </source>
</evidence>